<dbReference type="CDD" id="cd09487">
    <property type="entry name" value="SAM_superfamily"/>
    <property type="match status" value="1"/>
</dbReference>
<dbReference type="Pfam" id="PF00536">
    <property type="entry name" value="SAM_1"/>
    <property type="match status" value="1"/>
</dbReference>
<reference evidence="3" key="1">
    <citation type="submission" date="2021-01" db="EMBL/GenBank/DDBJ databases">
        <authorList>
            <person name="Corre E."/>
            <person name="Pelletier E."/>
            <person name="Niang G."/>
            <person name="Scheremetjew M."/>
            <person name="Finn R."/>
            <person name="Kale V."/>
            <person name="Holt S."/>
            <person name="Cochrane G."/>
            <person name="Meng A."/>
            <person name="Brown T."/>
            <person name="Cohen L."/>
        </authorList>
    </citation>
    <scope>NUCLEOTIDE SEQUENCE</scope>
    <source>
        <strain evidence="3">CCAP 1951/1</strain>
    </source>
</reference>
<gene>
    <name evidence="3" type="ORF">NDES1114_LOCUS29874</name>
</gene>
<feature type="region of interest" description="Disordered" evidence="1">
    <location>
        <begin position="399"/>
        <end position="532"/>
    </location>
</feature>
<organism evidence="3">
    <name type="scientific">Neobodo designis</name>
    <name type="common">Flagellated protozoan</name>
    <name type="synonym">Bodo designis</name>
    <dbReference type="NCBI Taxonomy" id="312471"/>
    <lineage>
        <taxon>Eukaryota</taxon>
        <taxon>Discoba</taxon>
        <taxon>Euglenozoa</taxon>
        <taxon>Kinetoplastea</taxon>
        <taxon>Metakinetoplastina</taxon>
        <taxon>Neobodonida</taxon>
        <taxon>Neobodo</taxon>
    </lineage>
</organism>
<feature type="compositionally biased region" description="Low complexity" evidence="1">
    <location>
        <begin position="629"/>
        <end position="641"/>
    </location>
</feature>
<dbReference type="PROSITE" id="PS50105">
    <property type="entry name" value="SAM_DOMAIN"/>
    <property type="match status" value="1"/>
</dbReference>
<protein>
    <recommendedName>
        <fullName evidence="2">SAM domain-containing protein</fullName>
    </recommendedName>
</protein>
<feature type="compositionally biased region" description="Low complexity" evidence="1">
    <location>
        <begin position="32"/>
        <end position="45"/>
    </location>
</feature>
<feature type="region of interest" description="Disordered" evidence="1">
    <location>
        <begin position="1"/>
        <end position="70"/>
    </location>
</feature>
<feature type="compositionally biased region" description="Basic and acidic residues" evidence="1">
    <location>
        <begin position="410"/>
        <end position="424"/>
    </location>
</feature>
<name>A0A7S1QQB0_NEODS</name>
<evidence type="ECO:0000313" key="3">
    <source>
        <dbReference type="EMBL" id="CAD9145263.1"/>
    </source>
</evidence>
<sequence length="661" mass="69499">MDSSDSDDSGGLFSPKRRAAAAPGSPNGLNTSGPGSPSPAKGSGAELQATSPRGQPGASQKRKDPKSGKTFVEVTAYDKFDSNKEYSAMVEKAAKYSGKWVPRYITIRDIDLAYGLSETSQPKDTIRFHKATRGAELGRDPLSVVVEGTSNKERKAVEFVFRAKDADETEVWWLRCCHALAAGNQMDMPRDGLPLAHPRTGLAFVNIPIDHLAVFAPLDRLVLHFFAPAVHKHKGLAGRLMDAPSFVFIGDLCVYVCDPKADIKRCIGVRNIAGLLTVAGGDQWTVGLQCSLPEYDVLFSMDKKHAENFATALTALHSQFGVPKSAGKDAPGLKRQKLAKDNLLLPQLSLDPPEAYALKIRLPMSKRYLMKMVADGEQGGQLKIVKKVRTLALVEPAPAPTAKANAKQGEGGDAKTDGEKKDSEGNVATANPLADLSSTAGPGKKDDKPKPPAPPSSDDDSDDSLAGFMKKKKGDAAGKPPPPTFDDSDSDDGLASPKASPLSGAFGGATQNRTDKAGPSPPTGTSTSAGGGTQIAMGVDRMHRLLNTVGLPQYYAVLTERGVDWEIFSCMDTIDLKKFGVANVEHQIKIENALNDGGLMEALRKEPASGGGGGGFSSTAAPPPPPPASGGATRDPFSSGGAPPPPPGGSKAAVFIDDDDL</sequence>
<evidence type="ECO:0000259" key="2">
    <source>
        <dbReference type="PROSITE" id="PS50105"/>
    </source>
</evidence>
<dbReference type="AlphaFoldDB" id="A0A7S1QQB0"/>
<feature type="region of interest" description="Disordered" evidence="1">
    <location>
        <begin position="603"/>
        <end position="661"/>
    </location>
</feature>
<dbReference type="SUPFAM" id="SSF47769">
    <property type="entry name" value="SAM/Pointed domain"/>
    <property type="match status" value="1"/>
</dbReference>
<accession>A0A7S1QQB0</accession>
<proteinExistence type="predicted"/>
<dbReference type="InterPro" id="IPR013761">
    <property type="entry name" value="SAM/pointed_sf"/>
</dbReference>
<feature type="domain" description="SAM" evidence="2">
    <location>
        <begin position="537"/>
        <end position="595"/>
    </location>
</feature>
<dbReference type="EMBL" id="HBGF01044610">
    <property type="protein sequence ID" value="CAD9145263.1"/>
    <property type="molecule type" value="Transcribed_RNA"/>
</dbReference>
<dbReference type="Gene3D" id="1.10.150.50">
    <property type="entry name" value="Transcription Factor, Ets-1"/>
    <property type="match status" value="1"/>
</dbReference>
<dbReference type="InterPro" id="IPR001660">
    <property type="entry name" value="SAM"/>
</dbReference>
<evidence type="ECO:0000256" key="1">
    <source>
        <dbReference type="SAM" id="MobiDB-lite"/>
    </source>
</evidence>